<dbReference type="PROSITE" id="PS50943">
    <property type="entry name" value="HTH_CROC1"/>
    <property type="match status" value="1"/>
</dbReference>
<keyword evidence="1" id="KW-0238">DNA-binding</keyword>
<evidence type="ECO:0000313" key="4">
    <source>
        <dbReference type="Proteomes" id="UP000027395"/>
    </source>
</evidence>
<protein>
    <submittedName>
        <fullName evidence="3">Putative HTH-type transcriptional regulator</fullName>
    </submittedName>
</protein>
<dbReference type="AlphaFoldDB" id="A0A073CAZ7"/>
<gene>
    <name evidence="3" type="ORF">A19Y_8021</name>
</gene>
<dbReference type="CDD" id="cd00093">
    <property type="entry name" value="HTH_XRE"/>
    <property type="match status" value="1"/>
</dbReference>
<dbReference type="SUPFAM" id="SSF47413">
    <property type="entry name" value="lambda repressor-like DNA-binding domains"/>
    <property type="match status" value="1"/>
</dbReference>
<dbReference type="NCBIfam" id="TIGR02607">
    <property type="entry name" value="antidote_HigA"/>
    <property type="match status" value="1"/>
</dbReference>
<dbReference type="Gene3D" id="1.10.260.40">
    <property type="entry name" value="lambda repressor-like DNA-binding domains"/>
    <property type="match status" value="1"/>
</dbReference>
<reference evidence="3 4" key="1">
    <citation type="journal article" date="2014" name="Appl. Environ. Microbiol.">
        <title>Elucidation of insertion elements encoded on plasmids and in vitro construction of shuttle vectors from the toxic cyanobacterium Planktothrix.</title>
        <authorList>
            <person name="Christiansen G."/>
            <person name="Goesmann A."/>
            <person name="Kurmayer R."/>
        </authorList>
    </citation>
    <scope>NUCLEOTIDE SEQUENCE [LARGE SCALE GENOMIC DNA]</scope>
    <source>
        <strain evidence="3 4">NIVA-CYA 126/8</strain>
        <plasmid evidence="3">pPA79</plasmid>
    </source>
</reference>
<keyword evidence="3" id="KW-0614">Plasmid</keyword>
<proteinExistence type="predicted"/>
<dbReference type="Pfam" id="PF01381">
    <property type="entry name" value="HTH_3"/>
    <property type="match status" value="1"/>
</dbReference>
<feature type="domain" description="HTH cro/C1-type" evidence="2">
    <location>
        <begin position="30"/>
        <end position="75"/>
    </location>
</feature>
<evidence type="ECO:0000256" key="1">
    <source>
        <dbReference type="ARBA" id="ARBA00023125"/>
    </source>
</evidence>
<dbReference type="SMART" id="SM00530">
    <property type="entry name" value="HTH_XRE"/>
    <property type="match status" value="1"/>
</dbReference>
<dbReference type="EMBL" id="CM002808">
    <property type="protein sequence ID" value="KEI65127.1"/>
    <property type="molecule type" value="Genomic_DNA"/>
</dbReference>
<evidence type="ECO:0000313" key="3">
    <source>
        <dbReference type="EMBL" id="KEI65127.1"/>
    </source>
</evidence>
<dbReference type="PATRIC" id="fig|388467.6.peg.4828"/>
<keyword evidence="4" id="KW-1185">Reference proteome</keyword>
<dbReference type="RefSeq" id="WP_072005276.1">
    <property type="nucleotide sequence ID" value="NZ_CM002808.1"/>
</dbReference>
<accession>A0A073CAZ7</accession>
<dbReference type="InterPro" id="IPR010982">
    <property type="entry name" value="Lambda_DNA-bd_dom_sf"/>
</dbReference>
<geneLocation type="plasmid" evidence="3 4">
    <name>pPA79</name>
</geneLocation>
<dbReference type="HOGENOM" id="CLU_140230_5_2_3"/>
<dbReference type="GO" id="GO:0003677">
    <property type="term" value="F:DNA binding"/>
    <property type="evidence" value="ECO:0007669"/>
    <property type="project" value="UniProtKB-KW"/>
</dbReference>
<sequence length="78" mass="8852">MIKLSMLPRNRIPTHPGEILSEEFLIPLSLTQVALAEHLGVPVQRINEIVKGKRGITPETAWLFAQAFQTSPEFWMNL</sequence>
<dbReference type="Proteomes" id="UP000027395">
    <property type="component" value="Plasmid pPA79"/>
</dbReference>
<organism evidence="3 4">
    <name type="scientific">Planktothrix agardhii (strain NIVA-CYA 126/8)</name>
    <dbReference type="NCBI Taxonomy" id="388467"/>
    <lineage>
        <taxon>Bacteria</taxon>
        <taxon>Bacillati</taxon>
        <taxon>Cyanobacteriota</taxon>
        <taxon>Cyanophyceae</taxon>
        <taxon>Oscillatoriophycideae</taxon>
        <taxon>Oscillatoriales</taxon>
        <taxon>Microcoleaceae</taxon>
        <taxon>Planktothrix</taxon>
    </lineage>
</organism>
<dbReference type="PANTHER" id="PTHR36924">
    <property type="entry name" value="ANTITOXIN HIGA-1"/>
    <property type="match status" value="1"/>
</dbReference>
<dbReference type="InterPro" id="IPR001387">
    <property type="entry name" value="Cro/C1-type_HTH"/>
</dbReference>
<dbReference type="PANTHER" id="PTHR36924:SF1">
    <property type="entry name" value="ANTITOXIN HIGA-1"/>
    <property type="match status" value="1"/>
</dbReference>
<name>A0A073CAZ7_PLAA1</name>
<evidence type="ECO:0000259" key="2">
    <source>
        <dbReference type="PROSITE" id="PS50943"/>
    </source>
</evidence>
<dbReference type="InterPro" id="IPR013430">
    <property type="entry name" value="Toxin_antidote_HigA"/>
</dbReference>